<keyword evidence="2 3" id="KW-0040">ANK repeat</keyword>
<dbReference type="PROSITE" id="PS50088">
    <property type="entry name" value="ANK_REPEAT"/>
    <property type="match status" value="4"/>
</dbReference>
<dbReference type="AlphaFoldDB" id="A0A7R9J683"/>
<feature type="transmembrane region" description="Helical" evidence="5">
    <location>
        <begin position="571"/>
        <end position="589"/>
    </location>
</feature>
<evidence type="ECO:0000256" key="2">
    <source>
        <dbReference type="ARBA" id="ARBA00023043"/>
    </source>
</evidence>
<dbReference type="InterPro" id="IPR036770">
    <property type="entry name" value="Ankyrin_rpt-contain_sf"/>
</dbReference>
<feature type="repeat" description="ANK" evidence="3">
    <location>
        <begin position="111"/>
        <end position="137"/>
    </location>
</feature>
<dbReference type="Pfam" id="PF12796">
    <property type="entry name" value="Ank_2"/>
    <property type="match status" value="4"/>
</dbReference>
<proteinExistence type="predicted"/>
<dbReference type="PANTHER" id="PTHR24198:SF165">
    <property type="entry name" value="ANKYRIN REPEAT-CONTAINING PROTEIN-RELATED"/>
    <property type="match status" value="1"/>
</dbReference>
<feature type="repeat" description="ANK" evidence="3">
    <location>
        <begin position="275"/>
        <end position="307"/>
    </location>
</feature>
<dbReference type="EMBL" id="OE181588">
    <property type="protein sequence ID" value="CAD7573408.1"/>
    <property type="molecule type" value="Genomic_DNA"/>
</dbReference>
<dbReference type="PANTHER" id="PTHR24198">
    <property type="entry name" value="ANKYRIN REPEAT AND PROTEIN KINASE DOMAIN-CONTAINING PROTEIN"/>
    <property type="match status" value="1"/>
</dbReference>
<protein>
    <submittedName>
        <fullName evidence="6">(California timema) hypothetical protein</fullName>
    </submittedName>
</protein>
<evidence type="ECO:0000256" key="3">
    <source>
        <dbReference type="PROSITE-ProRule" id="PRU00023"/>
    </source>
</evidence>
<sequence>MAGNVNFYLDESEVGSIRSRNSSIVPGNHYEVITRMEELRYAVLSEQVNVVRTLLKKVTERELHEYSEMANSFPIRRPLLHIAVLKKCPVILKLLLDKRIFQILINERDAEYYTPLMRAADVGSGECVRLLMDAGANTTLSVFKSPDDRHRSNQTSKFVRRRNNTATSSGTTATHIAAEGGYVDVLSLLVQKLDVRQGLEDPDSLGRTPLMVAVENGHVGCFNLLVSVGARYVDVVDYKYQTVLHLSAKKGKTEMLRELLRKPEVRKMVNDRDKQSFTALSWSVYNGNVDCMDELLDAGADQKVKDENNNTLLHLACFQGHSHVLKELLPYSLRFMKSTPQREETASLKKNPSSFSSMLTSHEDILNLRNHTRPSGRTVYWWYMRDLKQRNKQGSNCFHLASTSGDVKCLELLLSCFASPGHTDLGEIVCPDIREVDGYGLTPLYISARAGSAECVKFLIDYGGNLAFSSPVDSHNVIGASQEKVLDVLFQNVDNFDQLISEVLDECVDISTDIGSERKFILDLSVLCPEGVNKMAVTKLLYEQNRTPSLKEHPLILAFIQLEWYPQKFVLWYRFVNYILFLACFSWYVAHPNLNESTDPIRWTLMPLTILVFMFVAPILLPGNGSMIFRSPSLVRPPPPTPNSTVKIFVLTGVCAQGHATTIELQTIGSPASSNAMVWYLINGWRVLLLTPREAFETAGGTSMMQESCHDDFLSSRLSYRRGPPRHTAPDVPQLVLSRGRNPLLMPGARNVWCVVCGRNVWWVGNWKLLGGGAICWVVRNDDEAEPEPMPSFLETSNAFETVRGFVYGHDIT</sequence>
<keyword evidence="5" id="KW-1133">Transmembrane helix</keyword>
<dbReference type="InterPro" id="IPR002110">
    <property type="entry name" value="Ankyrin_rpt"/>
</dbReference>
<dbReference type="PROSITE" id="PS50297">
    <property type="entry name" value="ANK_REP_REGION"/>
    <property type="match status" value="3"/>
</dbReference>
<name>A0A7R9J683_TIMCA</name>
<reference evidence="6" key="1">
    <citation type="submission" date="2020-11" db="EMBL/GenBank/DDBJ databases">
        <authorList>
            <person name="Tran Van P."/>
        </authorList>
    </citation>
    <scope>NUCLEOTIDE SEQUENCE</scope>
</reference>
<accession>A0A7R9J683</accession>
<evidence type="ECO:0000256" key="5">
    <source>
        <dbReference type="SAM" id="Phobius"/>
    </source>
</evidence>
<evidence type="ECO:0000256" key="1">
    <source>
        <dbReference type="ARBA" id="ARBA00022737"/>
    </source>
</evidence>
<feature type="transmembrane region" description="Helical" evidence="5">
    <location>
        <begin position="601"/>
        <end position="621"/>
    </location>
</feature>
<organism evidence="6">
    <name type="scientific">Timema californicum</name>
    <name type="common">California timema</name>
    <name type="synonym">Walking stick</name>
    <dbReference type="NCBI Taxonomy" id="61474"/>
    <lineage>
        <taxon>Eukaryota</taxon>
        <taxon>Metazoa</taxon>
        <taxon>Ecdysozoa</taxon>
        <taxon>Arthropoda</taxon>
        <taxon>Hexapoda</taxon>
        <taxon>Insecta</taxon>
        <taxon>Pterygota</taxon>
        <taxon>Neoptera</taxon>
        <taxon>Polyneoptera</taxon>
        <taxon>Phasmatodea</taxon>
        <taxon>Timematodea</taxon>
        <taxon>Timematoidea</taxon>
        <taxon>Timematidae</taxon>
        <taxon>Timema</taxon>
    </lineage>
</organism>
<feature type="repeat" description="ANK" evidence="3">
    <location>
        <begin position="439"/>
        <end position="471"/>
    </location>
</feature>
<dbReference type="SUPFAM" id="SSF48403">
    <property type="entry name" value="Ankyrin repeat"/>
    <property type="match status" value="2"/>
</dbReference>
<evidence type="ECO:0000313" key="6">
    <source>
        <dbReference type="EMBL" id="CAD7573408.1"/>
    </source>
</evidence>
<gene>
    <name evidence="6" type="ORF">TCMB3V08_LOCUS6046</name>
</gene>
<evidence type="ECO:0000256" key="4">
    <source>
        <dbReference type="SAM" id="MobiDB-lite"/>
    </source>
</evidence>
<feature type="region of interest" description="Disordered" evidence="4">
    <location>
        <begin position="143"/>
        <end position="171"/>
    </location>
</feature>
<keyword evidence="1" id="KW-0677">Repeat</keyword>
<dbReference type="Pfam" id="PF00023">
    <property type="entry name" value="Ank"/>
    <property type="match status" value="1"/>
</dbReference>
<keyword evidence="5" id="KW-0812">Transmembrane</keyword>
<dbReference type="SMART" id="SM00248">
    <property type="entry name" value="ANK"/>
    <property type="match status" value="10"/>
</dbReference>
<dbReference type="Gene3D" id="1.25.40.20">
    <property type="entry name" value="Ankyrin repeat-containing domain"/>
    <property type="match status" value="3"/>
</dbReference>
<keyword evidence="5" id="KW-0472">Membrane</keyword>
<feature type="repeat" description="ANK" evidence="3">
    <location>
        <begin position="205"/>
        <end position="230"/>
    </location>
</feature>